<name>A0A0R1UG99_9LACO</name>
<dbReference type="InterPro" id="IPR036046">
    <property type="entry name" value="Acylphosphatase-like_dom_sf"/>
</dbReference>
<accession>A0A0R1UG99</accession>
<organism evidence="8 9">
    <name type="scientific">Limosilactobacillus ingluviei DSM 15946</name>
    <dbReference type="NCBI Taxonomy" id="1423760"/>
    <lineage>
        <taxon>Bacteria</taxon>
        <taxon>Bacillati</taxon>
        <taxon>Bacillota</taxon>
        <taxon>Bacilli</taxon>
        <taxon>Lactobacillales</taxon>
        <taxon>Lactobacillaceae</taxon>
        <taxon>Limosilactobacillus</taxon>
    </lineage>
</organism>
<evidence type="ECO:0000256" key="6">
    <source>
        <dbReference type="RuleBase" id="RU004168"/>
    </source>
</evidence>
<evidence type="ECO:0000256" key="5">
    <source>
        <dbReference type="PROSITE-ProRule" id="PRU00520"/>
    </source>
</evidence>
<dbReference type="InterPro" id="IPR020456">
    <property type="entry name" value="Acylphosphatase"/>
</dbReference>
<dbReference type="GO" id="GO:0003998">
    <property type="term" value="F:acylphosphatase activity"/>
    <property type="evidence" value="ECO:0007669"/>
    <property type="project" value="UniProtKB-EC"/>
</dbReference>
<feature type="active site" evidence="5">
    <location>
        <position position="36"/>
    </location>
</feature>
<evidence type="ECO:0000256" key="2">
    <source>
        <dbReference type="ARBA" id="ARBA00012150"/>
    </source>
</evidence>
<proteinExistence type="inferred from homology"/>
<dbReference type="Gene3D" id="3.30.70.100">
    <property type="match status" value="1"/>
</dbReference>
<dbReference type="EMBL" id="AZFK01000005">
    <property type="protein sequence ID" value="KRL92407.1"/>
    <property type="molecule type" value="Genomic_DNA"/>
</dbReference>
<evidence type="ECO:0000256" key="1">
    <source>
        <dbReference type="ARBA" id="ARBA00005614"/>
    </source>
</evidence>
<gene>
    <name evidence="8" type="ORF">FC43_GL002065</name>
</gene>
<dbReference type="PANTHER" id="PTHR47268:SF4">
    <property type="entry name" value="ACYLPHOSPHATASE"/>
    <property type="match status" value="1"/>
</dbReference>
<feature type="active site" evidence="5">
    <location>
        <position position="18"/>
    </location>
</feature>
<comment type="caution">
    <text evidence="8">The sequence shown here is derived from an EMBL/GenBank/DDBJ whole genome shotgun (WGS) entry which is preliminary data.</text>
</comment>
<feature type="domain" description="Acylphosphatase-like" evidence="7">
    <location>
        <begin position="3"/>
        <end position="90"/>
    </location>
</feature>
<evidence type="ECO:0000259" key="7">
    <source>
        <dbReference type="PROSITE" id="PS51160"/>
    </source>
</evidence>
<dbReference type="Proteomes" id="UP000050816">
    <property type="component" value="Unassembled WGS sequence"/>
</dbReference>
<comment type="catalytic activity">
    <reaction evidence="4 5">
        <text>an acyl phosphate + H2O = a carboxylate + phosphate + H(+)</text>
        <dbReference type="Rhea" id="RHEA:14965"/>
        <dbReference type="ChEBI" id="CHEBI:15377"/>
        <dbReference type="ChEBI" id="CHEBI:15378"/>
        <dbReference type="ChEBI" id="CHEBI:29067"/>
        <dbReference type="ChEBI" id="CHEBI:43474"/>
        <dbReference type="ChEBI" id="CHEBI:59918"/>
        <dbReference type="EC" id="3.6.1.7"/>
    </reaction>
</comment>
<dbReference type="PROSITE" id="PS00150">
    <property type="entry name" value="ACYLPHOSPHATASE_1"/>
    <property type="match status" value="1"/>
</dbReference>
<evidence type="ECO:0000313" key="9">
    <source>
        <dbReference type="Proteomes" id="UP000050816"/>
    </source>
</evidence>
<reference evidence="8 9" key="1">
    <citation type="journal article" date="2015" name="Genome Announc.">
        <title>Expanding the biotechnology potential of lactobacilli through comparative genomics of 213 strains and associated genera.</title>
        <authorList>
            <person name="Sun Z."/>
            <person name="Harris H.M."/>
            <person name="McCann A."/>
            <person name="Guo C."/>
            <person name="Argimon S."/>
            <person name="Zhang W."/>
            <person name="Yang X."/>
            <person name="Jeffery I.B."/>
            <person name="Cooney J.C."/>
            <person name="Kagawa T.F."/>
            <person name="Liu W."/>
            <person name="Song Y."/>
            <person name="Salvetti E."/>
            <person name="Wrobel A."/>
            <person name="Rasinkangas P."/>
            <person name="Parkhill J."/>
            <person name="Rea M.C."/>
            <person name="O'Sullivan O."/>
            <person name="Ritari J."/>
            <person name="Douillard F.P."/>
            <person name="Paul Ross R."/>
            <person name="Yang R."/>
            <person name="Briner A.E."/>
            <person name="Felis G.E."/>
            <person name="de Vos W.M."/>
            <person name="Barrangou R."/>
            <person name="Klaenhammer T.R."/>
            <person name="Caufield P.W."/>
            <person name="Cui Y."/>
            <person name="Zhang H."/>
            <person name="O'Toole P.W."/>
        </authorList>
    </citation>
    <scope>NUCLEOTIDE SEQUENCE [LARGE SCALE GENOMIC DNA]</scope>
    <source>
        <strain evidence="8 9">DSM 15946</strain>
    </source>
</reference>
<dbReference type="GeneID" id="82933455"/>
<evidence type="ECO:0000256" key="4">
    <source>
        <dbReference type="ARBA" id="ARBA00047645"/>
    </source>
</evidence>
<sequence>MINYLIFVSGRVQGVGFRYATLLLARQYHLTGTVENLPDGQVKINVQGPASDVKAFVLAIKAGPNPYCRVEEVHIQPQPLAKWRTFKITN</sequence>
<dbReference type="InterPro" id="IPR001792">
    <property type="entry name" value="Acylphosphatase-like_dom"/>
</dbReference>
<dbReference type="SUPFAM" id="SSF54975">
    <property type="entry name" value="Acylphosphatase/BLUF domain-like"/>
    <property type="match status" value="1"/>
</dbReference>
<dbReference type="EC" id="3.6.1.7" evidence="2 5"/>
<evidence type="ECO:0000256" key="3">
    <source>
        <dbReference type="ARBA" id="ARBA00015991"/>
    </source>
</evidence>
<dbReference type="PROSITE" id="PS51160">
    <property type="entry name" value="ACYLPHOSPHATASE_3"/>
    <property type="match status" value="1"/>
</dbReference>
<dbReference type="Pfam" id="PF00708">
    <property type="entry name" value="Acylphosphatase"/>
    <property type="match status" value="1"/>
</dbReference>
<dbReference type="AlphaFoldDB" id="A0A0R1UG99"/>
<dbReference type="PATRIC" id="fig|1423760.3.peg.2165"/>
<comment type="similarity">
    <text evidence="1 6">Belongs to the acylphosphatase family.</text>
</comment>
<dbReference type="InterPro" id="IPR017968">
    <property type="entry name" value="Acylphosphatase_CS"/>
</dbReference>
<dbReference type="RefSeq" id="WP_019205687.1">
    <property type="nucleotide sequence ID" value="NZ_AZFK01000005.1"/>
</dbReference>
<evidence type="ECO:0000313" key="8">
    <source>
        <dbReference type="EMBL" id="KRL92407.1"/>
    </source>
</evidence>
<protein>
    <recommendedName>
        <fullName evidence="3 5">acylphosphatase</fullName>
        <ecNumber evidence="2 5">3.6.1.7</ecNumber>
    </recommendedName>
</protein>
<keyword evidence="5" id="KW-0378">Hydrolase</keyword>
<dbReference type="PANTHER" id="PTHR47268">
    <property type="entry name" value="ACYLPHOSPHATASE"/>
    <property type="match status" value="1"/>
</dbReference>